<evidence type="ECO:0000313" key="2">
    <source>
        <dbReference type="Proteomes" id="UP000522007"/>
    </source>
</evidence>
<name>A0A7X0T5N5_LISWE</name>
<gene>
    <name evidence="1" type="ORF">HB853_04530</name>
</gene>
<organism evidence="1 2">
    <name type="scientific">Listeria welshimeri</name>
    <dbReference type="NCBI Taxonomy" id="1643"/>
    <lineage>
        <taxon>Bacteria</taxon>
        <taxon>Bacillati</taxon>
        <taxon>Bacillota</taxon>
        <taxon>Bacilli</taxon>
        <taxon>Bacillales</taxon>
        <taxon>Listeriaceae</taxon>
        <taxon>Listeria</taxon>
    </lineage>
</organism>
<sequence length="47" mass="5140">MKFTILTAGVEAKITMADGVSFKLGTGIIRAGFSAKTYDVIDERLRF</sequence>
<comment type="caution">
    <text evidence="1">The sequence shown here is derived from an EMBL/GenBank/DDBJ whole genome shotgun (WGS) entry which is preliminary data.</text>
</comment>
<accession>A0A7X0T5N5</accession>
<reference evidence="1 2" key="1">
    <citation type="submission" date="2020-03" db="EMBL/GenBank/DDBJ databases">
        <title>Soil Listeria distribution.</title>
        <authorList>
            <person name="Liao J."/>
            <person name="Wiedmann M."/>
        </authorList>
    </citation>
    <scope>NUCLEOTIDE SEQUENCE [LARGE SCALE GENOMIC DNA]</scope>
    <source>
        <strain evidence="1 2">FSL L7-1829</strain>
    </source>
</reference>
<dbReference type="Proteomes" id="UP000522007">
    <property type="component" value="Unassembled WGS sequence"/>
</dbReference>
<proteinExistence type="predicted"/>
<dbReference type="RefSeq" id="WP_185304660.1">
    <property type="nucleotide sequence ID" value="NZ_JACTHO010000005.1"/>
</dbReference>
<dbReference type="EMBL" id="JAAROP010000002">
    <property type="protein sequence ID" value="MBC1322205.1"/>
    <property type="molecule type" value="Genomic_DNA"/>
</dbReference>
<protein>
    <submittedName>
        <fullName evidence="1">Uncharacterized protein</fullName>
    </submittedName>
</protein>
<evidence type="ECO:0000313" key="1">
    <source>
        <dbReference type="EMBL" id="MBC1322205.1"/>
    </source>
</evidence>
<dbReference type="AlphaFoldDB" id="A0A7X0T5N5"/>